<evidence type="ECO:0000259" key="2">
    <source>
        <dbReference type="Pfam" id="PF01757"/>
    </source>
</evidence>
<reference evidence="3 4" key="1">
    <citation type="submission" date="2021-05" db="EMBL/GenBank/DDBJ databases">
        <title>Petroleum and Energy Research Collection (APPE): ex situ preservation of microbial diversity associated with the oil industry and exploitation of its biotechnological potential.</title>
        <authorList>
            <person name="Paixao C.T.M."/>
            <person name="Gomes M.B."/>
            <person name="Oliveira V.M."/>
        </authorList>
    </citation>
    <scope>NUCLEOTIDE SEQUENCE [LARGE SCALE GENOMIC DNA]</scope>
    <source>
        <strain evidence="3 4">LIT2</strain>
    </source>
</reference>
<feature type="domain" description="Acyltransferase 3" evidence="2">
    <location>
        <begin position="16"/>
        <end position="397"/>
    </location>
</feature>
<feature type="transmembrane region" description="Helical" evidence="1">
    <location>
        <begin position="93"/>
        <end position="116"/>
    </location>
</feature>
<protein>
    <submittedName>
        <fullName evidence="3">Acyltransferase</fullName>
    </submittedName>
</protein>
<evidence type="ECO:0000313" key="4">
    <source>
        <dbReference type="Proteomes" id="UP001319883"/>
    </source>
</evidence>
<keyword evidence="3" id="KW-0808">Transferase</keyword>
<evidence type="ECO:0000313" key="3">
    <source>
        <dbReference type="EMBL" id="MBZ9568453.1"/>
    </source>
</evidence>
<dbReference type="Proteomes" id="UP001319883">
    <property type="component" value="Unassembled WGS sequence"/>
</dbReference>
<gene>
    <name evidence="3" type="ORF">KGQ91_12310</name>
</gene>
<dbReference type="Pfam" id="PF01757">
    <property type="entry name" value="Acyl_transf_3"/>
    <property type="match status" value="1"/>
</dbReference>
<keyword evidence="1" id="KW-0812">Transmembrane</keyword>
<feature type="transmembrane region" description="Helical" evidence="1">
    <location>
        <begin position="293"/>
        <end position="315"/>
    </location>
</feature>
<dbReference type="GO" id="GO:0016746">
    <property type="term" value="F:acyltransferase activity"/>
    <property type="evidence" value="ECO:0007669"/>
    <property type="project" value="UniProtKB-KW"/>
</dbReference>
<feature type="transmembrane region" description="Helical" evidence="1">
    <location>
        <begin position="335"/>
        <end position="353"/>
    </location>
</feature>
<keyword evidence="1" id="KW-0472">Membrane</keyword>
<feature type="transmembrane region" description="Helical" evidence="1">
    <location>
        <begin position="204"/>
        <end position="225"/>
    </location>
</feature>
<proteinExistence type="predicted"/>
<dbReference type="PANTHER" id="PTHR23028">
    <property type="entry name" value="ACETYLTRANSFERASE"/>
    <property type="match status" value="1"/>
</dbReference>
<dbReference type="RefSeq" id="WP_224421094.1">
    <property type="nucleotide sequence ID" value="NZ_JAGXFD010000001.1"/>
</dbReference>
<dbReference type="InterPro" id="IPR050879">
    <property type="entry name" value="Acyltransferase_3"/>
</dbReference>
<feature type="transmembrane region" description="Helical" evidence="1">
    <location>
        <begin position="270"/>
        <end position="287"/>
    </location>
</feature>
<feature type="transmembrane region" description="Helical" evidence="1">
    <location>
        <begin position="51"/>
        <end position="72"/>
    </location>
</feature>
<feature type="transmembrane region" description="Helical" evidence="1">
    <location>
        <begin position="174"/>
        <end position="192"/>
    </location>
</feature>
<organism evidence="3 4">
    <name type="scientific">Modicisalibacter tunisiensis</name>
    <dbReference type="NCBI Taxonomy" id="390637"/>
    <lineage>
        <taxon>Bacteria</taxon>
        <taxon>Pseudomonadati</taxon>
        <taxon>Pseudomonadota</taxon>
        <taxon>Gammaproteobacteria</taxon>
        <taxon>Oceanospirillales</taxon>
        <taxon>Halomonadaceae</taxon>
        <taxon>Modicisalibacter</taxon>
    </lineage>
</organism>
<keyword evidence="4" id="KW-1185">Reference proteome</keyword>
<dbReference type="PANTHER" id="PTHR23028:SF53">
    <property type="entry name" value="ACYL_TRANSF_3 DOMAIN-CONTAINING PROTEIN"/>
    <property type="match status" value="1"/>
</dbReference>
<sequence length="422" mass="47464">MDDSRSSAASRTQRFYGLEWLRFLLGLYIVIFHTLHTYPSISDWSGYVTNVGFFSTSAFFVLSGFLLTHVYFGATGAMREPARSFWVKRFSNLYPLHIGSVLLAMAISSLVGYLAITDQDAGASIRFVLYDVNDGSSMASITHYMSNPELVLNILLNLTLLHAWNPFYLTFNPVTWSISTLFFFYLVFPWIAPRLLKIAALRRALAITNLVYLIPPLLVIALTDFGAPETGLLHRNPIIRLPEFVAGILLYALYRQRSREGRLLSPGQQALLLGGVAVAVVIGSWLLQHGAHAWYYLLHNGFFLPAQLALIYVVAHWPSPESHRVKRLATRLGGASLPMFALHVPLFVIFTRAERVLAGEPSLCLTSVSRCMDAAGPASLWAYPVFLAVTVVFCMLFQEWVVVRIRHWLQRRLLPLVKAESR</sequence>
<comment type="caution">
    <text evidence="3">The sequence shown here is derived from an EMBL/GenBank/DDBJ whole genome shotgun (WGS) entry which is preliminary data.</text>
</comment>
<dbReference type="InterPro" id="IPR002656">
    <property type="entry name" value="Acyl_transf_3_dom"/>
</dbReference>
<dbReference type="EMBL" id="JAGXFD010000001">
    <property type="protein sequence ID" value="MBZ9568453.1"/>
    <property type="molecule type" value="Genomic_DNA"/>
</dbReference>
<keyword evidence="3" id="KW-0012">Acyltransferase</keyword>
<feature type="transmembrane region" description="Helical" evidence="1">
    <location>
        <begin position="237"/>
        <end position="254"/>
    </location>
</feature>
<accession>A0ABS7X0Q1</accession>
<feature type="transmembrane region" description="Helical" evidence="1">
    <location>
        <begin position="381"/>
        <end position="403"/>
    </location>
</feature>
<name>A0ABS7X0Q1_9GAMM</name>
<evidence type="ECO:0000256" key="1">
    <source>
        <dbReference type="SAM" id="Phobius"/>
    </source>
</evidence>
<feature type="transmembrane region" description="Helical" evidence="1">
    <location>
        <begin position="20"/>
        <end position="39"/>
    </location>
</feature>
<keyword evidence="1" id="KW-1133">Transmembrane helix</keyword>